<dbReference type="HOGENOM" id="CLU_2465198_0_0_9"/>
<dbReference type="AlphaFoldDB" id="C2ES96"/>
<dbReference type="EMBL" id="ACGV01000021">
    <property type="protein sequence ID" value="EEJ41288.1"/>
    <property type="molecule type" value="Genomic_DNA"/>
</dbReference>
<proteinExistence type="predicted"/>
<gene>
    <name evidence="1" type="ORF">HMPREF0549_0332</name>
</gene>
<dbReference type="STRING" id="1423814.HMPREF0549_0332"/>
<organism evidence="1 2">
    <name type="scientific">Limosilactobacillus vaginalis DSM 5837 = ATCC 49540</name>
    <dbReference type="NCBI Taxonomy" id="1423814"/>
    <lineage>
        <taxon>Bacteria</taxon>
        <taxon>Bacillati</taxon>
        <taxon>Bacillota</taxon>
        <taxon>Bacilli</taxon>
        <taxon>Lactobacillales</taxon>
        <taxon>Lactobacillaceae</taxon>
        <taxon>Limosilactobacillus</taxon>
    </lineage>
</organism>
<protein>
    <submittedName>
        <fullName evidence="1">Uncharacterized protein</fullName>
    </submittedName>
</protein>
<sequence length="88" mass="10148">MIVQNRHPLLAYILNFCREKANETVAIDFFAELGYCKNVILILIANDKECLFALVDSEWELVKAHDNEVIIDAFEAGQLSPSVFRRYQ</sequence>
<comment type="caution">
    <text evidence="1">The sequence shown here is derived from an EMBL/GenBank/DDBJ whole genome shotgun (WGS) entry which is preliminary data.</text>
</comment>
<accession>C2ES96</accession>
<evidence type="ECO:0000313" key="1">
    <source>
        <dbReference type="EMBL" id="EEJ41288.1"/>
    </source>
</evidence>
<evidence type="ECO:0000313" key="2">
    <source>
        <dbReference type="Proteomes" id="UP000004483"/>
    </source>
</evidence>
<dbReference type="Proteomes" id="UP000004483">
    <property type="component" value="Unassembled WGS sequence"/>
</dbReference>
<reference evidence="1 2" key="1">
    <citation type="submission" date="2009-01" db="EMBL/GenBank/DDBJ databases">
        <authorList>
            <person name="Qin X."/>
            <person name="Bachman B."/>
            <person name="Battles P."/>
            <person name="Bell A."/>
            <person name="Bess C."/>
            <person name="Bickham C."/>
            <person name="Chaboub L."/>
            <person name="Chen D."/>
            <person name="Coyle M."/>
            <person name="Deiros D.R."/>
            <person name="Dinh H."/>
            <person name="Forbes L."/>
            <person name="Fowler G."/>
            <person name="Francisco L."/>
            <person name="Fu Q."/>
            <person name="Gubbala S."/>
            <person name="Hale W."/>
            <person name="Han Y."/>
            <person name="Hemphill L."/>
            <person name="Highlander S.K."/>
            <person name="Hirani K."/>
            <person name="Hogues M."/>
            <person name="Jackson L."/>
            <person name="Jakkamsetti A."/>
            <person name="Javaid M."/>
            <person name="Jiang H."/>
            <person name="Korchina V."/>
            <person name="Kovar C."/>
            <person name="Lara F."/>
            <person name="Lee S."/>
            <person name="Mata R."/>
            <person name="Mathew T."/>
            <person name="Moen C."/>
            <person name="Morales K."/>
            <person name="Munidasa M."/>
            <person name="Nazareth L."/>
            <person name="Ngo R."/>
            <person name="Nguyen L."/>
            <person name="Okwuonu G."/>
            <person name="Ongeri F."/>
            <person name="Patil S."/>
            <person name="Petrosino J."/>
            <person name="Pham C."/>
            <person name="Pham P."/>
            <person name="Pu L.-L."/>
            <person name="Puazo M."/>
            <person name="Raj R."/>
            <person name="Reid J."/>
            <person name="Rouhana J."/>
            <person name="Saada N."/>
            <person name="Shang Y."/>
            <person name="Simmons D."/>
            <person name="Thornton R."/>
            <person name="Warren J."/>
            <person name="Weissenberger G."/>
            <person name="Zhang J."/>
            <person name="Zhang L."/>
            <person name="Zhou C."/>
            <person name="Zhu D."/>
            <person name="Muzny D."/>
            <person name="Worley K."/>
            <person name="Gibbs R."/>
        </authorList>
    </citation>
    <scope>NUCLEOTIDE SEQUENCE [LARGE SCALE GENOMIC DNA]</scope>
    <source>
        <strain evidence="1 2">ATCC 49540</strain>
    </source>
</reference>
<name>C2ES96_9LACO</name>